<feature type="non-terminal residue" evidence="1">
    <location>
        <position position="139"/>
    </location>
</feature>
<comment type="caution">
    <text evidence="1">The sequence shown here is derived from an EMBL/GenBank/DDBJ whole genome shotgun (WGS) entry which is preliminary data.</text>
</comment>
<gene>
    <name evidence="1" type="ORF">E3A20_20410</name>
</gene>
<proteinExistence type="predicted"/>
<sequence length="139" mass="15085">MHEKIRAGSLSRTRRILRAAAIESQTGVAAMNAGLKTHWEPQPAGAAWVSQIVEEYCSRNSVLRDFAGLLATHTGTRLTDWIDHLEVCTADGLPDAGFTLAADGWYEHSGALLPPIRVSGRRILVLRVDSVSDFAVTCS</sequence>
<reference evidence="1 2" key="1">
    <citation type="submission" date="2019-08" db="EMBL/GenBank/DDBJ databases">
        <title>100 year-old enigma solved: identification of Planctomyces bekefii, the type genus and species of the phylum Planctomycetes.</title>
        <authorList>
            <person name="Svetlana D.N."/>
            <person name="Overmann J."/>
        </authorList>
    </citation>
    <scope>NUCLEOTIDE SEQUENCE [LARGE SCALE GENOMIC DNA]</scope>
    <source>
        <strain evidence="1">Phe10_nw2017</strain>
    </source>
</reference>
<evidence type="ECO:0000313" key="1">
    <source>
        <dbReference type="EMBL" id="TWW08833.1"/>
    </source>
</evidence>
<dbReference type="Proteomes" id="UP000321083">
    <property type="component" value="Unassembled WGS sequence"/>
</dbReference>
<name>A0A5C6M3R1_9PLAN</name>
<organism evidence="1 2">
    <name type="scientific">Planctomyces bekefii</name>
    <dbReference type="NCBI Taxonomy" id="1653850"/>
    <lineage>
        <taxon>Bacteria</taxon>
        <taxon>Pseudomonadati</taxon>
        <taxon>Planctomycetota</taxon>
        <taxon>Planctomycetia</taxon>
        <taxon>Planctomycetales</taxon>
        <taxon>Planctomycetaceae</taxon>
        <taxon>Planctomyces</taxon>
    </lineage>
</organism>
<reference evidence="1 2" key="2">
    <citation type="submission" date="2019-08" db="EMBL/GenBank/DDBJ databases">
        <authorList>
            <person name="Henke P."/>
        </authorList>
    </citation>
    <scope>NUCLEOTIDE SEQUENCE [LARGE SCALE GENOMIC DNA]</scope>
    <source>
        <strain evidence="1">Phe10_nw2017</strain>
    </source>
</reference>
<dbReference type="AlphaFoldDB" id="A0A5C6M3R1"/>
<protein>
    <submittedName>
        <fullName evidence="1">Uncharacterized protein</fullName>
    </submittedName>
</protein>
<keyword evidence="2" id="KW-1185">Reference proteome</keyword>
<accession>A0A5C6M3R1</accession>
<dbReference type="EMBL" id="SRHE01000487">
    <property type="protein sequence ID" value="TWW08833.1"/>
    <property type="molecule type" value="Genomic_DNA"/>
</dbReference>
<evidence type="ECO:0000313" key="2">
    <source>
        <dbReference type="Proteomes" id="UP000321083"/>
    </source>
</evidence>